<dbReference type="Proteomes" id="UP000093432">
    <property type="component" value="Unassembled WGS sequence"/>
</dbReference>
<dbReference type="OrthoDB" id="1254210at2"/>
<proteinExistence type="predicted"/>
<reference evidence="3" key="1">
    <citation type="submission" date="2016-07" db="EMBL/GenBank/DDBJ databases">
        <authorList>
            <person name="Florea S."/>
            <person name="Webb J.S."/>
            <person name="Jaromczyk J."/>
            <person name="Schardl C.L."/>
        </authorList>
    </citation>
    <scope>NUCLEOTIDE SEQUENCE [LARGE SCALE GENOMIC DNA]</scope>
    <source>
        <strain evidence="3">CC-VM-7</strain>
    </source>
</reference>
<feature type="signal peptide" evidence="1">
    <location>
        <begin position="1"/>
        <end position="23"/>
    </location>
</feature>
<sequence length="235" mass="26838">MKKFLKKYTSFFASLITAMIVFACQKQSLDEKVLEFEDFNFSVPISSLLPERMKSKDMDGFYEVKSSTIRKDTAYDNEFSAERKPKWIEYHQMSHSTDTHLAKFGDFDFNTVNFVTALDGKIMLLNAVDTEITPSESGKFIAAIDKKYGKAVKTTGDFFGSFDIYTWNLKDRVIKYSVAHDDEKGTLKIEVNAEQGKIKAGEKKPHSKAYLYIAPNDYAGKIFEDMTTGDLLYCK</sequence>
<evidence type="ECO:0000256" key="1">
    <source>
        <dbReference type="SAM" id="SignalP"/>
    </source>
</evidence>
<keyword evidence="1" id="KW-0732">Signal</keyword>
<accession>A0A1B8ZMT4</accession>
<protein>
    <submittedName>
        <fullName evidence="2">Uncharacterized protein</fullName>
    </submittedName>
</protein>
<organism evidence="2 3">
    <name type="scientific">Chryseobacterium arthrosphaerae</name>
    <dbReference type="NCBI Taxonomy" id="651561"/>
    <lineage>
        <taxon>Bacteria</taxon>
        <taxon>Pseudomonadati</taxon>
        <taxon>Bacteroidota</taxon>
        <taxon>Flavobacteriia</taxon>
        <taxon>Flavobacteriales</taxon>
        <taxon>Weeksellaceae</taxon>
        <taxon>Chryseobacterium group</taxon>
        <taxon>Chryseobacterium</taxon>
    </lineage>
</organism>
<dbReference type="PROSITE" id="PS51257">
    <property type="entry name" value="PROKAR_LIPOPROTEIN"/>
    <property type="match status" value="1"/>
</dbReference>
<evidence type="ECO:0000313" key="3">
    <source>
        <dbReference type="Proteomes" id="UP000093432"/>
    </source>
</evidence>
<dbReference type="EMBL" id="MAYG01000001">
    <property type="protein sequence ID" value="OCA72911.1"/>
    <property type="molecule type" value="Genomic_DNA"/>
</dbReference>
<name>A0A1B8ZMT4_9FLAO</name>
<dbReference type="AlphaFoldDB" id="A0A1B8ZMT4"/>
<feature type="chain" id="PRO_5008620883" evidence="1">
    <location>
        <begin position="24"/>
        <end position="235"/>
    </location>
</feature>
<comment type="caution">
    <text evidence="2">The sequence shown here is derived from an EMBL/GenBank/DDBJ whole genome shotgun (WGS) entry which is preliminary data.</text>
</comment>
<dbReference type="RefSeq" id="WP_065396923.1">
    <property type="nucleotide sequence ID" value="NZ_MAYG01000001.1"/>
</dbReference>
<gene>
    <name evidence="2" type="ORF">BBI00_00510</name>
</gene>
<evidence type="ECO:0000313" key="2">
    <source>
        <dbReference type="EMBL" id="OCA72911.1"/>
    </source>
</evidence>
<dbReference type="STRING" id="651561.BBI00_00510"/>